<dbReference type="Pfam" id="PF00126">
    <property type="entry name" value="HTH_1"/>
    <property type="match status" value="1"/>
</dbReference>
<dbReference type="Proteomes" id="UP000051048">
    <property type="component" value="Unassembled WGS sequence"/>
</dbReference>
<dbReference type="InterPro" id="IPR005119">
    <property type="entry name" value="LysR_subst-bd"/>
</dbReference>
<dbReference type="PATRIC" id="fig|1423740.3.peg.1152"/>
<dbReference type="Gene3D" id="3.40.190.290">
    <property type="match status" value="1"/>
</dbReference>
<dbReference type="RefSeq" id="WP_025020614.1">
    <property type="nucleotide sequence ID" value="NZ_AZFH01000139.1"/>
</dbReference>
<dbReference type="OrthoDB" id="9803735at2"/>
<dbReference type="EMBL" id="AZFH01000139">
    <property type="protein sequence ID" value="KRL78699.1"/>
    <property type="molecule type" value="Genomic_DNA"/>
</dbReference>
<dbReference type="PROSITE" id="PS50931">
    <property type="entry name" value="HTH_LYSR"/>
    <property type="match status" value="1"/>
</dbReference>
<dbReference type="GO" id="GO:0003700">
    <property type="term" value="F:DNA-binding transcription factor activity"/>
    <property type="evidence" value="ECO:0007669"/>
    <property type="project" value="InterPro"/>
</dbReference>
<gene>
    <name evidence="6" type="ORF">FC36_GL001082</name>
</gene>
<dbReference type="AlphaFoldDB" id="A0A0R1TMV8"/>
<dbReference type="PRINTS" id="PR00039">
    <property type="entry name" value="HTHLYSR"/>
</dbReference>
<evidence type="ECO:0000259" key="5">
    <source>
        <dbReference type="PROSITE" id="PS50931"/>
    </source>
</evidence>
<proteinExistence type="inferred from homology"/>
<dbReference type="SUPFAM" id="SSF53850">
    <property type="entry name" value="Periplasmic binding protein-like II"/>
    <property type="match status" value="1"/>
</dbReference>
<keyword evidence="2" id="KW-0805">Transcription regulation</keyword>
<dbReference type="Pfam" id="PF03466">
    <property type="entry name" value="LysR_substrate"/>
    <property type="match status" value="1"/>
</dbReference>
<evidence type="ECO:0000313" key="7">
    <source>
        <dbReference type="Proteomes" id="UP000051048"/>
    </source>
</evidence>
<dbReference type="STRING" id="1423740.FC36_GL001082"/>
<protein>
    <submittedName>
        <fullName evidence="6">Transcription regulator</fullName>
    </submittedName>
</protein>
<dbReference type="PANTHER" id="PTHR30346">
    <property type="entry name" value="TRANSCRIPTIONAL DUAL REGULATOR HCAR-RELATED"/>
    <property type="match status" value="1"/>
</dbReference>
<dbReference type="FunFam" id="1.10.10.10:FF:000001">
    <property type="entry name" value="LysR family transcriptional regulator"/>
    <property type="match status" value="1"/>
</dbReference>
<comment type="caution">
    <text evidence="6">The sequence shown here is derived from an EMBL/GenBank/DDBJ whole genome shotgun (WGS) entry which is preliminary data.</text>
</comment>
<dbReference type="InterPro" id="IPR036390">
    <property type="entry name" value="WH_DNA-bd_sf"/>
</dbReference>
<name>A0A0R1TMV8_9LACO</name>
<dbReference type="SUPFAM" id="SSF46785">
    <property type="entry name" value="Winged helix' DNA-binding domain"/>
    <property type="match status" value="1"/>
</dbReference>
<dbReference type="InterPro" id="IPR000847">
    <property type="entry name" value="LysR_HTH_N"/>
</dbReference>
<dbReference type="InterPro" id="IPR036388">
    <property type="entry name" value="WH-like_DNA-bd_sf"/>
</dbReference>
<feature type="domain" description="HTH lysR-type" evidence="5">
    <location>
        <begin position="1"/>
        <end position="58"/>
    </location>
</feature>
<dbReference type="GO" id="GO:0003677">
    <property type="term" value="F:DNA binding"/>
    <property type="evidence" value="ECO:0007669"/>
    <property type="project" value="UniProtKB-KW"/>
</dbReference>
<evidence type="ECO:0000256" key="4">
    <source>
        <dbReference type="ARBA" id="ARBA00023163"/>
    </source>
</evidence>
<evidence type="ECO:0000256" key="2">
    <source>
        <dbReference type="ARBA" id="ARBA00023015"/>
    </source>
</evidence>
<sequence length="284" mass="32366">MNLKQLRYFLEVAQEKQITAAARNLHIAQPPLSYQLKELEKDLDAQLFVRNSKGITLTEAGEALAGYAQEILELSDYAKDKVKQIDQGRQGTISLGIISSSGNQVPGPRLQEFQEFYPEVNFEIYESNTFGVLDYLKRRKIDLGIVRTPFNFQGVASKYFAREKMVAVLPPKIKESKKHYQIEDVAQKPLLIYRRFAKIFADSFSAYGLKPFIAMTCDDARTTIRWAEMGMGVALVPASIAALETKCQIIEIDYEPWQTQMALIWLEEVELTPLLKNFIEKLEG</sequence>
<dbReference type="CDD" id="cd05466">
    <property type="entry name" value="PBP2_LTTR_substrate"/>
    <property type="match status" value="1"/>
</dbReference>
<keyword evidence="4" id="KW-0804">Transcription</keyword>
<organism evidence="6 7">
    <name type="scientific">Ligilactobacillus equi DSM 15833 = JCM 10991</name>
    <dbReference type="NCBI Taxonomy" id="1423740"/>
    <lineage>
        <taxon>Bacteria</taxon>
        <taxon>Bacillati</taxon>
        <taxon>Bacillota</taxon>
        <taxon>Bacilli</taxon>
        <taxon>Lactobacillales</taxon>
        <taxon>Lactobacillaceae</taxon>
        <taxon>Ligilactobacillus</taxon>
    </lineage>
</organism>
<evidence type="ECO:0000313" key="6">
    <source>
        <dbReference type="EMBL" id="KRL78699.1"/>
    </source>
</evidence>
<accession>A0A0R1TMV8</accession>
<evidence type="ECO:0000256" key="3">
    <source>
        <dbReference type="ARBA" id="ARBA00023125"/>
    </source>
</evidence>
<dbReference type="Gene3D" id="1.10.10.10">
    <property type="entry name" value="Winged helix-like DNA-binding domain superfamily/Winged helix DNA-binding domain"/>
    <property type="match status" value="1"/>
</dbReference>
<dbReference type="PANTHER" id="PTHR30346:SF0">
    <property type="entry name" value="HCA OPERON TRANSCRIPTIONAL ACTIVATOR HCAR"/>
    <property type="match status" value="1"/>
</dbReference>
<reference evidence="6 7" key="1">
    <citation type="journal article" date="2015" name="Genome Announc.">
        <title>Expanding the biotechnology potential of lactobacilli through comparative genomics of 213 strains and associated genera.</title>
        <authorList>
            <person name="Sun Z."/>
            <person name="Harris H.M."/>
            <person name="McCann A."/>
            <person name="Guo C."/>
            <person name="Argimon S."/>
            <person name="Zhang W."/>
            <person name="Yang X."/>
            <person name="Jeffery I.B."/>
            <person name="Cooney J.C."/>
            <person name="Kagawa T.F."/>
            <person name="Liu W."/>
            <person name="Song Y."/>
            <person name="Salvetti E."/>
            <person name="Wrobel A."/>
            <person name="Rasinkangas P."/>
            <person name="Parkhill J."/>
            <person name="Rea M.C."/>
            <person name="O'Sullivan O."/>
            <person name="Ritari J."/>
            <person name="Douillard F.P."/>
            <person name="Paul Ross R."/>
            <person name="Yang R."/>
            <person name="Briner A.E."/>
            <person name="Felis G.E."/>
            <person name="de Vos W.M."/>
            <person name="Barrangou R."/>
            <person name="Klaenhammer T.R."/>
            <person name="Caufield P.W."/>
            <person name="Cui Y."/>
            <person name="Zhang H."/>
            <person name="O'Toole P.W."/>
        </authorList>
    </citation>
    <scope>NUCLEOTIDE SEQUENCE [LARGE SCALE GENOMIC DNA]</scope>
    <source>
        <strain evidence="6 7">DSM 15833</strain>
    </source>
</reference>
<evidence type="ECO:0000256" key="1">
    <source>
        <dbReference type="ARBA" id="ARBA00009437"/>
    </source>
</evidence>
<keyword evidence="3" id="KW-0238">DNA-binding</keyword>
<comment type="similarity">
    <text evidence="1">Belongs to the LysR transcriptional regulatory family.</text>
</comment>
<dbReference type="GO" id="GO:0032993">
    <property type="term" value="C:protein-DNA complex"/>
    <property type="evidence" value="ECO:0007669"/>
    <property type="project" value="TreeGrafter"/>
</dbReference>